<protein>
    <submittedName>
        <fullName evidence="1">Uncharacterized protein</fullName>
    </submittedName>
</protein>
<dbReference type="EMBL" id="BJWL01000015">
    <property type="protein sequence ID" value="GFZ01854.1"/>
    <property type="molecule type" value="Genomic_DNA"/>
</dbReference>
<name>A0A7J0FTG1_9ERIC</name>
<dbReference type="AlphaFoldDB" id="A0A7J0FTG1"/>
<evidence type="ECO:0000313" key="1">
    <source>
        <dbReference type="EMBL" id="GFZ01854.1"/>
    </source>
</evidence>
<gene>
    <name evidence="1" type="ORF">Acr_15g0004630</name>
</gene>
<reference evidence="1 2" key="1">
    <citation type="submission" date="2019-07" db="EMBL/GenBank/DDBJ databases">
        <title>De Novo Assembly of kiwifruit Actinidia rufa.</title>
        <authorList>
            <person name="Sugita-Konishi S."/>
            <person name="Sato K."/>
            <person name="Mori E."/>
            <person name="Abe Y."/>
            <person name="Kisaki G."/>
            <person name="Hamano K."/>
            <person name="Suezawa K."/>
            <person name="Otani M."/>
            <person name="Fukuda T."/>
            <person name="Manabe T."/>
            <person name="Gomi K."/>
            <person name="Tabuchi M."/>
            <person name="Akimitsu K."/>
            <person name="Kataoka I."/>
        </authorList>
    </citation>
    <scope>NUCLEOTIDE SEQUENCE [LARGE SCALE GENOMIC DNA]</scope>
    <source>
        <strain evidence="2">cv. Fuchu</strain>
    </source>
</reference>
<comment type="caution">
    <text evidence="1">The sequence shown here is derived from an EMBL/GenBank/DDBJ whole genome shotgun (WGS) entry which is preliminary data.</text>
</comment>
<keyword evidence="2" id="KW-1185">Reference proteome</keyword>
<organism evidence="1 2">
    <name type="scientific">Actinidia rufa</name>
    <dbReference type="NCBI Taxonomy" id="165716"/>
    <lineage>
        <taxon>Eukaryota</taxon>
        <taxon>Viridiplantae</taxon>
        <taxon>Streptophyta</taxon>
        <taxon>Embryophyta</taxon>
        <taxon>Tracheophyta</taxon>
        <taxon>Spermatophyta</taxon>
        <taxon>Magnoliopsida</taxon>
        <taxon>eudicotyledons</taxon>
        <taxon>Gunneridae</taxon>
        <taxon>Pentapetalae</taxon>
        <taxon>asterids</taxon>
        <taxon>Ericales</taxon>
        <taxon>Actinidiaceae</taxon>
        <taxon>Actinidia</taxon>
    </lineage>
</organism>
<evidence type="ECO:0000313" key="2">
    <source>
        <dbReference type="Proteomes" id="UP000585474"/>
    </source>
</evidence>
<sequence>MEEESYLWILDGKHQHVAEEQVSSALAVAQEQATGAQTVIQDPIADSVKQIHEAVAGMAQMQPNEKFFPDSYQIEKQREFMSLKQHDISKDDYEAQLTALSRFTPAIIAKRDEVRGRLKFSNTEVDFCSSYTTLAEP</sequence>
<accession>A0A7J0FTG1</accession>
<proteinExistence type="predicted"/>
<dbReference type="Proteomes" id="UP000585474">
    <property type="component" value="Unassembled WGS sequence"/>
</dbReference>